<evidence type="ECO:0000313" key="4">
    <source>
        <dbReference type="EMBL" id="SUQ12792.1"/>
    </source>
</evidence>
<feature type="domain" description="GGDEF" evidence="3">
    <location>
        <begin position="1543"/>
        <end position="1678"/>
    </location>
</feature>
<dbReference type="Proteomes" id="UP000254051">
    <property type="component" value="Unassembled WGS sequence"/>
</dbReference>
<dbReference type="Gene3D" id="3.30.70.270">
    <property type="match status" value="1"/>
</dbReference>
<dbReference type="SMART" id="SM00065">
    <property type="entry name" value="GAF"/>
    <property type="match status" value="1"/>
</dbReference>
<dbReference type="InterPro" id="IPR029787">
    <property type="entry name" value="Nucleotide_cyclase"/>
</dbReference>
<dbReference type="InterPro" id="IPR027417">
    <property type="entry name" value="P-loop_NTPase"/>
</dbReference>
<dbReference type="PROSITE" id="PS50887">
    <property type="entry name" value="GGDEF"/>
    <property type="match status" value="1"/>
</dbReference>
<comment type="subcellular location">
    <subcellularLocation>
        <location evidence="1">Membrane</location>
        <topology evidence="1">Single-pass membrane protein</topology>
    </subcellularLocation>
</comment>
<dbReference type="InterPro" id="IPR011009">
    <property type="entry name" value="Kinase-like_dom_sf"/>
</dbReference>
<dbReference type="CDD" id="cd01949">
    <property type="entry name" value="GGDEF"/>
    <property type="match status" value="1"/>
</dbReference>
<dbReference type="GO" id="GO:0005524">
    <property type="term" value="F:ATP binding"/>
    <property type="evidence" value="ECO:0007669"/>
    <property type="project" value="InterPro"/>
</dbReference>
<keyword evidence="5" id="KW-1185">Reference proteome</keyword>
<dbReference type="GO" id="GO:0016020">
    <property type="term" value="C:membrane"/>
    <property type="evidence" value="ECO:0007669"/>
    <property type="project" value="UniProtKB-SubCell"/>
</dbReference>
<dbReference type="CDD" id="cd14014">
    <property type="entry name" value="STKc_PknB_like"/>
    <property type="match status" value="1"/>
</dbReference>
<dbReference type="PANTHER" id="PTHR43642:SF1">
    <property type="entry name" value="HYBRID SIGNAL TRANSDUCTION HISTIDINE KINASE G"/>
    <property type="match status" value="1"/>
</dbReference>
<organism evidence="4 5">
    <name type="scientific">Faecalicatena contorta</name>
    <dbReference type="NCBI Taxonomy" id="39482"/>
    <lineage>
        <taxon>Bacteria</taxon>
        <taxon>Bacillati</taxon>
        <taxon>Bacillota</taxon>
        <taxon>Clostridia</taxon>
        <taxon>Lachnospirales</taxon>
        <taxon>Lachnospiraceae</taxon>
        <taxon>Faecalicatena</taxon>
    </lineage>
</organism>
<dbReference type="InterPro" id="IPR041664">
    <property type="entry name" value="AAA_16"/>
</dbReference>
<dbReference type="InterPro" id="IPR000160">
    <property type="entry name" value="GGDEF_dom"/>
</dbReference>
<dbReference type="InterPro" id="IPR000719">
    <property type="entry name" value="Prot_kinase_dom"/>
</dbReference>
<reference evidence="5" key="1">
    <citation type="submission" date="2017-07" db="EMBL/GenBank/DDBJ databases">
        <authorList>
            <person name="Varghese N."/>
            <person name="Submissions S."/>
        </authorList>
    </citation>
    <scope>NUCLEOTIDE SEQUENCE [LARGE SCALE GENOMIC DNA]</scope>
    <source>
        <strain evidence="5">NLAE-zl-C134</strain>
    </source>
</reference>
<evidence type="ECO:0000313" key="5">
    <source>
        <dbReference type="Proteomes" id="UP000254051"/>
    </source>
</evidence>
<feature type="domain" description="Protein kinase" evidence="2">
    <location>
        <begin position="8"/>
        <end position="277"/>
    </location>
</feature>
<dbReference type="RefSeq" id="WP_109708826.1">
    <property type="nucleotide sequence ID" value="NZ_QGDS01000002.1"/>
</dbReference>
<dbReference type="OrthoDB" id="9807794at2"/>
<evidence type="ECO:0000256" key="1">
    <source>
        <dbReference type="ARBA" id="ARBA00004167"/>
    </source>
</evidence>
<sequence length="1679" mass="188747">MEDSSGQYKIQECLCSSRSSIIYKAVDSQTGDIVILKTMSDKALNSKGLARLKNEYVLLSKLKSNFVPQIVDFIKIDEDFFLASKYIRGIALSQYIKTHEITIREFLLLARDIVKGLSDIHRAGIIHKDLNPFNILYDDQTGRVAIMDFGLSAEFSFEKPLMIDVAASEGTLYYISPEQTGRMNRAIDFRTDFYSLGVTFFEILCGTRPFKSESPAELIYDHVARVPVSAREVNSKVPDTISKMIAKLMAKMPEDRYMSTEGILFDLGQCITTYNIYGEIPDFELGVGDYSDRIEIPHKLYGRERELETLREAYGSISQNGRCAVFISGHSGVGKTSLVGEFQKSIVQSGGTLLSGKYEQYQRNMPHHVLFQIVRNFCDFILSESEERIAEWKVCISDALGEDAFLFTDKVERLALLIGKMQPRPELSFLETGTRFKAAIHRLLAAVASLEHPLVIFLDDIQLVSSGGMDILEESIQNENIRGLMLICCYRDNEVDSNHPVTLSLNKLVNQEANVHCITLFGINQEAVAKMLAETLHSSIESVTGLARVVYNKTLGNPFYMKQFLMICHMNGLIRFSRSKRVWVWEKENINACPAEDNVVDFIIRNMDQFSEEAIELLSFGACNGRSFSVGLLAKLSGKKSKKISEILGRPIFLEVIYPVQGDGLQMENICFQFSHDRFQQAFYTILSERNRSRIHYMLAKYYSGSESGDSGASEKRFLVANHYSKAFGMIDSPMEKKHIAQILLKAARAACLLSTYEIALGYLEQIIGHLNEMESAGDDFGFSVYAAYHLVLCSLSRYEDADRVYPLLEKLADSPIDLTDNCCLQAVGLSNRGEYGKAFMLGVELLEKLGVSFPKEMLYETIKSEVETYYTECEKMNFLGKVDKIEAVDKKESAISKILNRISAGGFFLNPLYSAWAIVTSARRSLIYGYTPEGVMLYANLTLVLVPFKNDYKLSYAIADKARRLAEKAGYKNELFRVYHVFSLFNGHWFQDVKKNISYSRESWRGNDSVGDFEFACYSYFTTQQAVLETCQTVRELAGETESALAYAVKTGNLHAVESYTSYAQLYKALKGTTKAYGSFEDDNFSEENHLEGIRMDQMAQCCYYILRALSAAIYLDYNTAYDLTVKATSLMPYITGFYLTAIHNFLHSLAICKRLEYHDCGREEQISLRAMLEANQEWLGERAADAPVNFLHLHSAIKAEIAALDGRGDKLASLYEKAIREAETSNRPYHYAMLCELAARRFLKLDAPKTAANFLREAYSAYLSWEADGKTEQLWKDSSGLLSVNYTSKKGFYRNPGTAYVSGTSSAVNRTTIDFNALITTSQAISGEIELEAILDKLMNILHEISGAQYIYYLTKDGKDGYVIRAEGSSEYKEESSVKVPAANSGCISLGILYYVDRTKETIVLNNALTSDIFMSDEHILAYGSKSILCMPIIHRGDLKGILYLENRLIEGVFDEKRLEALKVIGSQLAISLENAYLYSNLQFLVDDRTKELREEIKIRQGAEERLAHMANHDTLTGLPNRRMFQNHLEFSIKAANYEKGVIAVLFVDLDGFKSINDLYGHDAGDIVLIFTARRLVNTVRGCDMVSRLGGDEFVLVIENAESREQVEALCGQLIDAVKNPIKIDEAGTEVSVTSSIGISISGSDGNTAEELINNSDKAMYAAKNNGKNQYAFYSEL</sequence>
<evidence type="ECO:0000259" key="3">
    <source>
        <dbReference type="PROSITE" id="PS50887"/>
    </source>
</evidence>
<dbReference type="EMBL" id="UHJJ01000002">
    <property type="protein sequence ID" value="SUQ12792.1"/>
    <property type="molecule type" value="Genomic_DNA"/>
</dbReference>
<proteinExistence type="predicted"/>
<protein>
    <submittedName>
        <fullName evidence="4">Diguanylate cyclase (GGDEF) domain-containing protein</fullName>
    </submittedName>
</protein>
<dbReference type="SUPFAM" id="SSF55781">
    <property type="entry name" value="GAF domain-like"/>
    <property type="match status" value="1"/>
</dbReference>
<dbReference type="SUPFAM" id="SSF55073">
    <property type="entry name" value="Nucleotide cyclase"/>
    <property type="match status" value="1"/>
</dbReference>
<dbReference type="SUPFAM" id="SSF56112">
    <property type="entry name" value="Protein kinase-like (PK-like)"/>
    <property type="match status" value="1"/>
</dbReference>
<dbReference type="SMART" id="SM00267">
    <property type="entry name" value="GGDEF"/>
    <property type="match status" value="1"/>
</dbReference>
<evidence type="ECO:0000259" key="2">
    <source>
        <dbReference type="PROSITE" id="PS50011"/>
    </source>
</evidence>
<dbReference type="SUPFAM" id="SSF52540">
    <property type="entry name" value="P-loop containing nucleoside triphosphate hydrolases"/>
    <property type="match status" value="1"/>
</dbReference>
<dbReference type="PANTHER" id="PTHR43642">
    <property type="entry name" value="HYBRID SIGNAL TRANSDUCTION HISTIDINE KINASE G"/>
    <property type="match status" value="1"/>
</dbReference>
<accession>A0A315ZZY8</accession>
<dbReference type="FunFam" id="3.30.70.270:FF:000001">
    <property type="entry name" value="Diguanylate cyclase domain protein"/>
    <property type="match status" value="1"/>
</dbReference>
<dbReference type="Pfam" id="PF00990">
    <property type="entry name" value="GGDEF"/>
    <property type="match status" value="1"/>
</dbReference>
<dbReference type="GO" id="GO:0004672">
    <property type="term" value="F:protein kinase activity"/>
    <property type="evidence" value="ECO:0007669"/>
    <property type="project" value="InterPro"/>
</dbReference>
<dbReference type="InterPro" id="IPR043128">
    <property type="entry name" value="Rev_trsase/Diguanyl_cyclase"/>
</dbReference>
<dbReference type="Pfam" id="PF00069">
    <property type="entry name" value="Pkinase"/>
    <property type="match status" value="1"/>
</dbReference>
<dbReference type="Pfam" id="PF01590">
    <property type="entry name" value="GAF"/>
    <property type="match status" value="1"/>
</dbReference>
<dbReference type="InterPro" id="IPR053159">
    <property type="entry name" value="Hybrid_Histidine_Kinase"/>
</dbReference>
<dbReference type="Gene3D" id="3.30.450.40">
    <property type="match status" value="1"/>
</dbReference>
<dbReference type="PROSITE" id="PS50011">
    <property type="entry name" value="PROTEIN_KINASE_DOM"/>
    <property type="match status" value="1"/>
</dbReference>
<dbReference type="Gene3D" id="3.40.50.300">
    <property type="entry name" value="P-loop containing nucleotide triphosphate hydrolases"/>
    <property type="match status" value="1"/>
</dbReference>
<dbReference type="InterPro" id="IPR029016">
    <property type="entry name" value="GAF-like_dom_sf"/>
</dbReference>
<gene>
    <name evidence="4" type="ORF">SAMN05216529_1026</name>
</gene>
<dbReference type="Gene3D" id="1.10.510.10">
    <property type="entry name" value="Transferase(Phosphotransferase) domain 1"/>
    <property type="match status" value="1"/>
</dbReference>
<dbReference type="InterPro" id="IPR003018">
    <property type="entry name" value="GAF"/>
</dbReference>
<dbReference type="NCBIfam" id="TIGR00254">
    <property type="entry name" value="GGDEF"/>
    <property type="match status" value="1"/>
</dbReference>
<name>A0A315ZZY8_9FIRM</name>
<dbReference type="Pfam" id="PF13191">
    <property type="entry name" value="AAA_16"/>
    <property type="match status" value="1"/>
</dbReference>